<dbReference type="GO" id="GO:0008194">
    <property type="term" value="F:UDP-glycosyltransferase activity"/>
    <property type="evidence" value="ECO:0007669"/>
    <property type="project" value="InterPro"/>
</dbReference>
<sequence>MGRKVGSSEHKFQDEKISLLACLYAGRQSYQDQDIVNLLRVQISTNILLFFCFNTSEGFVEEAENKGLLVNWSPQAKVLANKAVGCFFTHCGWNLTIEALSLGVPMVTMPGWSDQQRWKISFDSNLFTCIALVFSWA</sequence>
<dbReference type="PANTHER" id="PTHR48045:SF26">
    <property type="entry name" value="UDP-GLYCOSYLTRANSFERASE 74E2-LIKE"/>
    <property type="match status" value="1"/>
</dbReference>
<keyword evidence="3" id="KW-1185">Reference proteome</keyword>
<dbReference type="OrthoDB" id="5835829at2759"/>
<evidence type="ECO:0000313" key="2">
    <source>
        <dbReference type="EMBL" id="KAJ6741343.1"/>
    </source>
</evidence>
<organism evidence="2 3">
    <name type="scientific">Salix purpurea</name>
    <name type="common">Purple osier willow</name>
    <dbReference type="NCBI Taxonomy" id="77065"/>
    <lineage>
        <taxon>Eukaryota</taxon>
        <taxon>Viridiplantae</taxon>
        <taxon>Streptophyta</taxon>
        <taxon>Embryophyta</taxon>
        <taxon>Tracheophyta</taxon>
        <taxon>Spermatophyta</taxon>
        <taxon>Magnoliopsida</taxon>
        <taxon>eudicotyledons</taxon>
        <taxon>Gunneridae</taxon>
        <taxon>Pentapetalae</taxon>
        <taxon>rosids</taxon>
        <taxon>fabids</taxon>
        <taxon>Malpighiales</taxon>
        <taxon>Salicaceae</taxon>
        <taxon>Saliceae</taxon>
        <taxon>Salix</taxon>
    </lineage>
</organism>
<dbReference type="Pfam" id="PF00201">
    <property type="entry name" value="UDPGT"/>
    <property type="match status" value="1"/>
</dbReference>
<comment type="caution">
    <text evidence="2">The sequence shown here is derived from an EMBL/GenBank/DDBJ whole genome shotgun (WGS) entry which is preliminary data.</text>
</comment>
<dbReference type="EMBL" id="JAPFFK010000010">
    <property type="protein sequence ID" value="KAJ6741343.1"/>
    <property type="molecule type" value="Genomic_DNA"/>
</dbReference>
<proteinExistence type="predicted"/>
<evidence type="ECO:0000256" key="1">
    <source>
        <dbReference type="ARBA" id="ARBA00022679"/>
    </source>
</evidence>
<name>A0A9Q0ZNW1_SALPP</name>
<dbReference type="Proteomes" id="UP001151532">
    <property type="component" value="Chromosome 7"/>
</dbReference>
<dbReference type="PANTHER" id="PTHR48045">
    <property type="entry name" value="UDP-GLYCOSYLTRANSFERASE 72B1"/>
    <property type="match status" value="1"/>
</dbReference>
<dbReference type="InterPro" id="IPR002213">
    <property type="entry name" value="UDP_glucos_trans"/>
</dbReference>
<evidence type="ECO:0000313" key="3">
    <source>
        <dbReference type="Proteomes" id="UP001151532"/>
    </source>
</evidence>
<dbReference type="Gene3D" id="3.40.50.2000">
    <property type="entry name" value="Glycogen Phosphorylase B"/>
    <property type="match status" value="1"/>
</dbReference>
<keyword evidence="1" id="KW-0808">Transferase</keyword>
<dbReference type="AlphaFoldDB" id="A0A9Q0ZNW1"/>
<accession>A0A9Q0ZNW1</accession>
<protein>
    <submittedName>
        <fullName evidence="2">GLYCOSYLTRANSFERASE</fullName>
    </submittedName>
</protein>
<dbReference type="SUPFAM" id="SSF53756">
    <property type="entry name" value="UDP-Glycosyltransferase/glycogen phosphorylase"/>
    <property type="match status" value="1"/>
</dbReference>
<reference evidence="2" key="2">
    <citation type="journal article" date="2023" name="Int. J. Mol. Sci.">
        <title>De Novo Assembly and Annotation of 11 Diverse Shrub Willow (Salix) Genomes Reveals Novel Gene Organization in Sex-Linked Regions.</title>
        <authorList>
            <person name="Hyden B."/>
            <person name="Feng K."/>
            <person name="Yates T.B."/>
            <person name="Jawdy S."/>
            <person name="Cereghino C."/>
            <person name="Smart L.B."/>
            <person name="Muchero W."/>
        </authorList>
    </citation>
    <scope>NUCLEOTIDE SEQUENCE</scope>
    <source>
        <tissue evidence="2">Shoot tip</tissue>
    </source>
</reference>
<reference evidence="2" key="1">
    <citation type="submission" date="2022-11" db="EMBL/GenBank/DDBJ databases">
        <authorList>
            <person name="Hyden B.L."/>
            <person name="Feng K."/>
            <person name="Yates T."/>
            <person name="Jawdy S."/>
            <person name="Smart L.B."/>
            <person name="Muchero W."/>
        </authorList>
    </citation>
    <scope>NUCLEOTIDE SEQUENCE</scope>
    <source>
        <tissue evidence="2">Shoot tip</tissue>
    </source>
</reference>
<gene>
    <name evidence="2" type="ORF">OIU79_001293</name>
</gene>